<feature type="compositionally biased region" description="Polar residues" evidence="1">
    <location>
        <begin position="22"/>
        <end position="32"/>
    </location>
</feature>
<sequence>MTRVVPEKENHAAYLTSEHKNTSPNNTPLQQPKSEEPSKEENVDEQTNIITLSERLERLPIALKLLLIVIFTFLSLVIFACILVYNSASDLQASILISNISIMTNLLNSVIHCSQSERGSSQLYLGANGTQHYDIMMEKRSDTNSALKEFLSKRDQILRSMQANSLAFSQIMEALEVVDEYIEDLPVWRERISSLQLVQTPLLAFNFFTDWNSYMIDSIMLIASLSSDSTFFTIQSSYNTLTSMKEFTGQKRALGSAALTSRSMPTENFKLFVQNQAKISHFQHILQVKDVSSIWDTFTRTVLRSQAYLICLEIEDYLVANAFSRNLTKYAGSIWFGNMTQHINNMRLVELYISSISQQYSSQLFHHSVGVMMAYIISSVIAICFSVFTSIIFARSIASPYQKIVELQHLQDLYKSFIPPHVLLQIEGREGQPEEVRPFVFDSIAKESVRNSKQSRKSMDSLRGSHMFMTSRSKSKHDLASKFSLYLEKKIISMVQVRIQGLSLIMNESLPSDIVLLLQDIFEKIQQSTRSTSSLMEHTQDECITVAFNASKDQPNHEDRSLKLCVDLKKKLDEVKNTKWKTNPQQSPCFAKAASGIVFRFAVLCKSCFCGNVGTLEVRSFKIMGSIHDHLERMTEFCCRQQVNVVCDHSVYKNASRLFHTRFIGYVDVLEEDQSVAHELYEIGASLQVNQDEWFYELDHKQRNERWKEYNEAVRDYFSNNFELALTEFQEYSNKYPDDLPTKYMMELCNLCLNREEQTNDPGY</sequence>
<dbReference type="VEuPathDB" id="AmoebaDB:FDP41_012805"/>
<evidence type="ECO:0000313" key="4">
    <source>
        <dbReference type="EMBL" id="KAF0981017.1"/>
    </source>
</evidence>
<dbReference type="EMBL" id="VFQX01000016">
    <property type="protein sequence ID" value="KAF0981017.1"/>
    <property type="molecule type" value="Genomic_DNA"/>
</dbReference>
<feature type="region of interest" description="Disordered" evidence="1">
    <location>
        <begin position="1"/>
        <end position="45"/>
    </location>
</feature>
<comment type="caution">
    <text evidence="4">The sequence shown here is derived from an EMBL/GenBank/DDBJ whole genome shotgun (WGS) entry which is preliminary data.</text>
</comment>
<feature type="transmembrane region" description="Helical" evidence="2">
    <location>
        <begin position="369"/>
        <end position="394"/>
    </location>
</feature>
<reference evidence="4 5" key="1">
    <citation type="journal article" date="2019" name="Sci. Rep.">
        <title>Nanopore sequencing improves the draft genome of the human pathogenic amoeba Naegleria fowleri.</title>
        <authorList>
            <person name="Liechti N."/>
            <person name="Schurch N."/>
            <person name="Bruggmann R."/>
            <person name="Wittwer M."/>
        </authorList>
    </citation>
    <scope>NUCLEOTIDE SEQUENCE [LARGE SCALE GENOMIC DNA]</scope>
    <source>
        <strain evidence="4 5">ATCC 30894</strain>
    </source>
</reference>
<keyword evidence="2" id="KW-0812">Transmembrane</keyword>
<dbReference type="InterPro" id="IPR013587">
    <property type="entry name" value="Nitrate/nitrite_sensing"/>
</dbReference>
<dbReference type="Gene3D" id="3.30.70.1230">
    <property type="entry name" value="Nucleotide cyclase"/>
    <property type="match status" value="1"/>
</dbReference>
<keyword evidence="2" id="KW-0472">Membrane</keyword>
<gene>
    <name evidence="4" type="ORF">FDP41_012805</name>
</gene>
<protein>
    <recommendedName>
        <fullName evidence="3">Nitrate/nitrite sensing protein domain-containing protein</fullName>
    </recommendedName>
</protein>
<dbReference type="RefSeq" id="XP_044565730.1">
    <property type="nucleotide sequence ID" value="XM_044703365.1"/>
</dbReference>
<feature type="domain" description="Nitrate/nitrite sensing protein" evidence="3">
    <location>
        <begin position="110"/>
        <end position="351"/>
    </location>
</feature>
<dbReference type="Proteomes" id="UP000444721">
    <property type="component" value="Unassembled WGS sequence"/>
</dbReference>
<evidence type="ECO:0000313" key="5">
    <source>
        <dbReference type="Proteomes" id="UP000444721"/>
    </source>
</evidence>
<dbReference type="SUPFAM" id="SSF55073">
    <property type="entry name" value="Nucleotide cyclase"/>
    <property type="match status" value="1"/>
</dbReference>
<feature type="transmembrane region" description="Helical" evidence="2">
    <location>
        <begin position="65"/>
        <end position="85"/>
    </location>
</feature>
<dbReference type="OrthoDB" id="10259058at2759"/>
<evidence type="ECO:0000259" key="3">
    <source>
        <dbReference type="Pfam" id="PF08376"/>
    </source>
</evidence>
<proteinExistence type="predicted"/>
<keyword evidence="5" id="KW-1185">Reference proteome</keyword>
<name>A0A6A5BUX9_NAEFO</name>
<dbReference type="GeneID" id="68120020"/>
<evidence type="ECO:0000256" key="2">
    <source>
        <dbReference type="SAM" id="Phobius"/>
    </source>
</evidence>
<dbReference type="InterPro" id="IPR029787">
    <property type="entry name" value="Nucleotide_cyclase"/>
</dbReference>
<dbReference type="VEuPathDB" id="AmoebaDB:NF0051510"/>
<feature type="compositionally biased region" description="Basic and acidic residues" evidence="1">
    <location>
        <begin position="1"/>
        <end position="21"/>
    </location>
</feature>
<dbReference type="VEuPathDB" id="AmoebaDB:NfTy_080270"/>
<accession>A0A6A5BUX9</accession>
<dbReference type="Pfam" id="PF08376">
    <property type="entry name" value="NIT"/>
    <property type="match status" value="1"/>
</dbReference>
<keyword evidence="2" id="KW-1133">Transmembrane helix</keyword>
<organism evidence="4 5">
    <name type="scientific">Naegleria fowleri</name>
    <name type="common">Brain eating amoeba</name>
    <dbReference type="NCBI Taxonomy" id="5763"/>
    <lineage>
        <taxon>Eukaryota</taxon>
        <taxon>Discoba</taxon>
        <taxon>Heterolobosea</taxon>
        <taxon>Tetramitia</taxon>
        <taxon>Eutetramitia</taxon>
        <taxon>Vahlkampfiidae</taxon>
        <taxon>Naegleria</taxon>
    </lineage>
</organism>
<evidence type="ECO:0000256" key="1">
    <source>
        <dbReference type="SAM" id="MobiDB-lite"/>
    </source>
</evidence>
<dbReference type="AlphaFoldDB" id="A0A6A5BUX9"/>